<proteinExistence type="predicted"/>
<organism evidence="1 2">
    <name type="scientific">Avena sativa</name>
    <name type="common">Oat</name>
    <dbReference type="NCBI Taxonomy" id="4498"/>
    <lineage>
        <taxon>Eukaryota</taxon>
        <taxon>Viridiplantae</taxon>
        <taxon>Streptophyta</taxon>
        <taxon>Embryophyta</taxon>
        <taxon>Tracheophyta</taxon>
        <taxon>Spermatophyta</taxon>
        <taxon>Magnoliopsida</taxon>
        <taxon>Liliopsida</taxon>
        <taxon>Poales</taxon>
        <taxon>Poaceae</taxon>
        <taxon>BOP clade</taxon>
        <taxon>Pooideae</taxon>
        <taxon>Poodae</taxon>
        <taxon>Poeae</taxon>
        <taxon>Poeae Chloroplast Group 1 (Aveneae type)</taxon>
        <taxon>Aveninae</taxon>
        <taxon>Avena</taxon>
    </lineage>
</organism>
<accession>A0ACD5XWI5</accession>
<name>A0ACD5XWI5_AVESA</name>
<keyword evidence="2" id="KW-1185">Reference proteome</keyword>
<evidence type="ECO:0000313" key="2">
    <source>
        <dbReference type="Proteomes" id="UP001732700"/>
    </source>
</evidence>
<evidence type="ECO:0000313" key="1">
    <source>
        <dbReference type="EnsemblPlants" id="AVESA.00010b.r2.5CG0863660.1.CDS"/>
    </source>
</evidence>
<reference evidence="1" key="2">
    <citation type="submission" date="2025-09" db="UniProtKB">
        <authorList>
            <consortium name="EnsemblPlants"/>
        </authorList>
    </citation>
    <scope>IDENTIFICATION</scope>
</reference>
<reference evidence="1" key="1">
    <citation type="submission" date="2021-05" db="EMBL/GenBank/DDBJ databases">
        <authorList>
            <person name="Scholz U."/>
            <person name="Mascher M."/>
            <person name="Fiebig A."/>
        </authorList>
    </citation>
    <scope>NUCLEOTIDE SEQUENCE [LARGE SCALE GENOMIC DNA]</scope>
</reference>
<sequence>MFMGSRFRSEPTVIQGSTAVASHRSTTSVCPPPRKAMATSPLLSPQYGRPAAAPPLPLRHLPPPPAVASPATAERLRLRVRRAPAPAQAKFGKFDAADAPTEAEPADSPEDVVGAAEQAAVAEDDSCLPPDLEGAIWQSGKASADFVNSGGMRGIAELLIPQLEFLNEEGAQAEVWALSRILLDTLAQETGQIVKAIFPDAGVAALLKYQWKDAQFKCASLSDRKPVDTDDGVVVMIIPDHQMLESVERIASQLADDPIRPLIMWNPRLVSGDVGVGYNVRNLRRNFLSTFTTVYSMRPLPTGAIYRCYPEKWKVFYDDPNRPNRYLLARESSSRPDATDIEIIFGGGGASEQSEEKPSMMTNVMAAFSSVSRFMRVISK</sequence>
<dbReference type="Proteomes" id="UP001732700">
    <property type="component" value="Chromosome 5C"/>
</dbReference>
<protein>
    <submittedName>
        <fullName evidence="1">Uncharacterized protein</fullName>
    </submittedName>
</protein>
<dbReference type="EnsemblPlants" id="AVESA.00010b.r2.5CG0863660.1">
    <property type="protein sequence ID" value="AVESA.00010b.r2.5CG0863660.1.CDS"/>
    <property type="gene ID" value="AVESA.00010b.r2.5CG0863660"/>
</dbReference>